<evidence type="ECO:0000313" key="1">
    <source>
        <dbReference type="EMBL" id="QDU98865.1"/>
    </source>
</evidence>
<sequence>MRTTFKGRVSGLRLWIAWRISADCHVRPANISGIRPQICQLHRRRTHKNDRGTGRPSRCFSLVLLQQSAQSLLAFDFPGKLTNFISGLDPFIFQSLAVSLAVVVLKERRNSAAQQVLTEENHARQRFGFEASHERLDESVQIGARSADGFAILVLVPLLRHQFAMPAEKRVGRYDRGQLPQSSAVDSS</sequence>
<proteinExistence type="predicted"/>
<reference evidence="1 2" key="1">
    <citation type="submission" date="2019-02" db="EMBL/GenBank/DDBJ databases">
        <title>Deep-cultivation of Planctomycetes and their phenomic and genomic characterization uncovers novel biology.</title>
        <authorList>
            <person name="Wiegand S."/>
            <person name="Jogler M."/>
            <person name="Boedeker C."/>
            <person name="Pinto D."/>
            <person name="Vollmers J."/>
            <person name="Rivas-Marin E."/>
            <person name="Kohn T."/>
            <person name="Peeters S.H."/>
            <person name="Heuer A."/>
            <person name="Rast P."/>
            <person name="Oberbeckmann S."/>
            <person name="Bunk B."/>
            <person name="Jeske O."/>
            <person name="Meyerdierks A."/>
            <person name="Storesund J.E."/>
            <person name="Kallscheuer N."/>
            <person name="Luecker S."/>
            <person name="Lage O.M."/>
            <person name="Pohl T."/>
            <person name="Merkel B.J."/>
            <person name="Hornburger P."/>
            <person name="Mueller R.-W."/>
            <person name="Bruemmer F."/>
            <person name="Labrenz M."/>
            <person name="Spormann A.M."/>
            <person name="Op den Camp H."/>
            <person name="Overmann J."/>
            <person name="Amann R."/>
            <person name="Jetten M.S.M."/>
            <person name="Mascher T."/>
            <person name="Medema M.H."/>
            <person name="Devos D.P."/>
            <person name="Kaster A.-K."/>
            <person name="Ovreas L."/>
            <person name="Rohde M."/>
            <person name="Galperin M.Y."/>
            <person name="Jogler C."/>
        </authorList>
    </citation>
    <scope>NUCLEOTIDE SEQUENCE [LARGE SCALE GENOMIC DNA]</scope>
    <source>
        <strain evidence="1 2">Pla85_3_4</strain>
    </source>
</reference>
<gene>
    <name evidence="1" type="ORF">Pla8534_67760</name>
</gene>
<dbReference type="KEGG" id="lcre:Pla8534_67760"/>
<evidence type="ECO:0000313" key="2">
    <source>
        <dbReference type="Proteomes" id="UP000317648"/>
    </source>
</evidence>
<dbReference type="EMBL" id="CP036433">
    <property type="protein sequence ID" value="QDU98865.1"/>
    <property type="molecule type" value="Genomic_DNA"/>
</dbReference>
<name>A0A518E438_9BACT</name>
<protein>
    <submittedName>
        <fullName evidence="1">Uncharacterized protein</fullName>
    </submittedName>
</protein>
<dbReference type="AlphaFoldDB" id="A0A518E438"/>
<keyword evidence="2" id="KW-1185">Reference proteome</keyword>
<dbReference type="Proteomes" id="UP000317648">
    <property type="component" value="Chromosome"/>
</dbReference>
<accession>A0A518E438</accession>
<organism evidence="1 2">
    <name type="scientific">Lignipirellula cremea</name>
    <dbReference type="NCBI Taxonomy" id="2528010"/>
    <lineage>
        <taxon>Bacteria</taxon>
        <taxon>Pseudomonadati</taxon>
        <taxon>Planctomycetota</taxon>
        <taxon>Planctomycetia</taxon>
        <taxon>Pirellulales</taxon>
        <taxon>Pirellulaceae</taxon>
        <taxon>Lignipirellula</taxon>
    </lineage>
</organism>